<evidence type="ECO:0000256" key="5">
    <source>
        <dbReference type="PROSITE-ProRule" id="PRU00520"/>
    </source>
</evidence>
<evidence type="ECO:0000259" key="7">
    <source>
        <dbReference type="PROSITE" id="PS51160"/>
    </source>
</evidence>
<reference evidence="8" key="2">
    <citation type="journal article" date="2021" name="PeerJ">
        <title>Extensive microbial diversity within the chicken gut microbiome revealed by metagenomics and culture.</title>
        <authorList>
            <person name="Gilroy R."/>
            <person name="Ravi A."/>
            <person name="Getino M."/>
            <person name="Pursley I."/>
            <person name="Horton D.L."/>
            <person name="Alikhan N.F."/>
            <person name="Baker D."/>
            <person name="Gharbi K."/>
            <person name="Hall N."/>
            <person name="Watson M."/>
            <person name="Adriaenssens E.M."/>
            <person name="Foster-Nyarko E."/>
            <person name="Jarju S."/>
            <person name="Secka A."/>
            <person name="Antonio M."/>
            <person name="Oren A."/>
            <person name="Chaudhuri R.R."/>
            <person name="La Ragione R."/>
            <person name="Hildebrand F."/>
            <person name="Pallen M.J."/>
        </authorList>
    </citation>
    <scope>NUCLEOTIDE SEQUENCE</scope>
    <source>
        <strain evidence="8">ChiHjej12B11-29160</strain>
    </source>
</reference>
<evidence type="ECO:0000256" key="2">
    <source>
        <dbReference type="ARBA" id="ARBA00012150"/>
    </source>
</evidence>
<accession>A0A9D1L556</accession>
<evidence type="ECO:0000256" key="6">
    <source>
        <dbReference type="RuleBase" id="RU004168"/>
    </source>
</evidence>
<keyword evidence="5" id="KW-0378">Hydrolase</keyword>
<dbReference type="PROSITE" id="PS51160">
    <property type="entry name" value="ACYLPHOSPHATASE_3"/>
    <property type="match status" value="1"/>
</dbReference>
<organism evidence="8 9">
    <name type="scientific">Candidatus Coprovicinus avistercoris</name>
    <dbReference type="NCBI Taxonomy" id="2840754"/>
    <lineage>
        <taxon>Bacteria</taxon>
        <taxon>Bacillati</taxon>
        <taxon>Actinomycetota</taxon>
        <taxon>Coriobacteriia</taxon>
        <taxon>Coriobacteriales</taxon>
        <taxon>Coriobacteriaceae</taxon>
        <taxon>Coriobacteriaceae incertae sedis</taxon>
        <taxon>Candidatus Coprovicinus</taxon>
    </lineage>
</organism>
<dbReference type="PANTHER" id="PTHR47268">
    <property type="entry name" value="ACYLPHOSPHATASE"/>
    <property type="match status" value="1"/>
</dbReference>
<gene>
    <name evidence="8" type="ORF">IAD17_06290</name>
</gene>
<dbReference type="Pfam" id="PF00708">
    <property type="entry name" value="Acylphosphatase"/>
    <property type="match status" value="1"/>
</dbReference>
<dbReference type="PROSITE" id="PS00151">
    <property type="entry name" value="ACYLPHOSPHATASE_2"/>
    <property type="match status" value="1"/>
</dbReference>
<comment type="catalytic activity">
    <reaction evidence="4 5">
        <text>an acyl phosphate + H2O = a carboxylate + phosphate + H(+)</text>
        <dbReference type="Rhea" id="RHEA:14965"/>
        <dbReference type="ChEBI" id="CHEBI:15377"/>
        <dbReference type="ChEBI" id="CHEBI:15378"/>
        <dbReference type="ChEBI" id="CHEBI:29067"/>
        <dbReference type="ChEBI" id="CHEBI:43474"/>
        <dbReference type="ChEBI" id="CHEBI:59918"/>
        <dbReference type="EC" id="3.6.1.7"/>
    </reaction>
</comment>
<dbReference type="EC" id="3.6.1.7" evidence="2 5"/>
<dbReference type="GO" id="GO:0003998">
    <property type="term" value="F:acylphosphatase activity"/>
    <property type="evidence" value="ECO:0007669"/>
    <property type="project" value="UniProtKB-EC"/>
</dbReference>
<dbReference type="AlphaFoldDB" id="A0A9D1L556"/>
<name>A0A9D1L556_9ACTN</name>
<dbReference type="SUPFAM" id="SSF54975">
    <property type="entry name" value="Acylphosphatase/BLUF domain-like"/>
    <property type="match status" value="1"/>
</dbReference>
<dbReference type="EMBL" id="DVMQ01000017">
    <property type="protein sequence ID" value="HIU24515.1"/>
    <property type="molecule type" value="Genomic_DNA"/>
</dbReference>
<proteinExistence type="inferred from homology"/>
<evidence type="ECO:0000256" key="1">
    <source>
        <dbReference type="ARBA" id="ARBA00005614"/>
    </source>
</evidence>
<comment type="similarity">
    <text evidence="1 6">Belongs to the acylphosphatase family.</text>
</comment>
<evidence type="ECO:0000313" key="8">
    <source>
        <dbReference type="EMBL" id="HIU24515.1"/>
    </source>
</evidence>
<dbReference type="InterPro" id="IPR036046">
    <property type="entry name" value="Acylphosphatase-like_dom_sf"/>
</dbReference>
<sequence length="105" mass="11816">MSTDTYDISDETIRRVALRFEGTVQAVGFRWTCCMIAKRVGCTGWVRNELDGSVSMELQGTNDAIASFFGMLQADYNRRHLTFVVTESDDIAPVEGENELSVRWA</sequence>
<feature type="active site" evidence="5">
    <location>
        <position position="30"/>
    </location>
</feature>
<evidence type="ECO:0000256" key="3">
    <source>
        <dbReference type="ARBA" id="ARBA00015991"/>
    </source>
</evidence>
<feature type="domain" description="Acylphosphatase-like" evidence="7">
    <location>
        <begin position="15"/>
        <end position="104"/>
    </location>
</feature>
<protein>
    <recommendedName>
        <fullName evidence="3 5">acylphosphatase</fullName>
        <ecNumber evidence="2 5">3.6.1.7</ecNumber>
    </recommendedName>
</protein>
<dbReference type="PANTHER" id="PTHR47268:SF4">
    <property type="entry name" value="ACYLPHOSPHATASE"/>
    <property type="match status" value="1"/>
</dbReference>
<dbReference type="Gene3D" id="3.30.70.100">
    <property type="match status" value="1"/>
</dbReference>
<dbReference type="InterPro" id="IPR020456">
    <property type="entry name" value="Acylphosphatase"/>
</dbReference>
<comment type="caution">
    <text evidence="8">The sequence shown here is derived from an EMBL/GenBank/DDBJ whole genome shotgun (WGS) entry which is preliminary data.</text>
</comment>
<evidence type="ECO:0000256" key="4">
    <source>
        <dbReference type="ARBA" id="ARBA00047645"/>
    </source>
</evidence>
<reference evidence="8" key="1">
    <citation type="submission" date="2020-10" db="EMBL/GenBank/DDBJ databases">
        <authorList>
            <person name="Gilroy R."/>
        </authorList>
    </citation>
    <scope>NUCLEOTIDE SEQUENCE</scope>
    <source>
        <strain evidence="8">ChiHjej12B11-29160</strain>
    </source>
</reference>
<evidence type="ECO:0000313" key="9">
    <source>
        <dbReference type="Proteomes" id="UP000824078"/>
    </source>
</evidence>
<feature type="active site" evidence="5">
    <location>
        <position position="48"/>
    </location>
</feature>
<dbReference type="Proteomes" id="UP000824078">
    <property type="component" value="Unassembled WGS sequence"/>
</dbReference>
<dbReference type="InterPro" id="IPR001792">
    <property type="entry name" value="Acylphosphatase-like_dom"/>
</dbReference>
<dbReference type="InterPro" id="IPR017968">
    <property type="entry name" value="Acylphosphatase_CS"/>
</dbReference>